<evidence type="ECO:0000313" key="1">
    <source>
        <dbReference type="EMBL" id="CAA7601584.1"/>
    </source>
</evidence>
<dbReference type="Proteomes" id="UP001071230">
    <property type="component" value="Unassembled WGS sequence"/>
</dbReference>
<evidence type="ECO:0000313" key="2">
    <source>
        <dbReference type="EMBL" id="CEJ07071.1"/>
    </source>
</evidence>
<proteinExistence type="predicted"/>
<accession>A0A8S0WP06</accession>
<name>A0A8S0WP06_9FIRM</name>
<reference evidence="2" key="1">
    <citation type="submission" date="2014-11" db="EMBL/GenBank/DDBJ databases">
        <authorList>
            <person name="Hornung B.V."/>
        </authorList>
    </citation>
    <scope>NUCLEOTIDE SEQUENCE</scope>
    <source>
        <strain evidence="2">INE</strain>
    </source>
</reference>
<gene>
    <name evidence="2" type="ORF">DEACI_1527</name>
    <name evidence="1" type="ORF">DEACI_2251</name>
</gene>
<dbReference type="Proteomes" id="UP000836597">
    <property type="component" value="Chromosome"/>
</dbReference>
<protein>
    <submittedName>
        <fullName evidence="1">Uncharacterized protein</fullName>
    </submittedName>
</protein>
<dbReference type="KEGG" id="aacx:DEACI_2251"/>
<evidence type="ECO:0000313" key="3">
    <source>
        <dbReference type="Proteomes" id="UP001071230"/>
    </source>
</evidence>
<dbReference type="AlphaFoldDB" id="A0A8S0WP06"/>
<sequence>MIAIVAGYELVYDSIKRIIPNGDLFEARIDRGNKQNSPDKDKEVEEIVRLAIG</sequence>
<keyword evidence="3" id="KW-1185">Reference proteome</keyword>
<dbReference type="EMBL" id="CDGJ01000037">
    <property type="protein sequence ID" value="CEJ07071.1"/>
    <property type="molecule type" value="Genomic_DNA"/>
</dbReference>
<dbReference type="EMBL" id="LR746496">
    <property type="protein sequence ID" value="CAA7601584.1"/>
    <property type="molecule type" value="Genomic_DNA"/>
</dbReference>
<reference evidence="1" key="2">
    <citation type="submission" date="2020-01" db="EMBL/GenBank/DDBJ databases">
        <authorList>
            <person name="Hornung B."/>
        </authorList>
    </citation>
    <scope>NUCLEOTIDE SEQUENCE</scope>
    <source>
        <strain evidence="1">PacBioINE</strain>
    </source>
</reference>
<organism evidence="1">
    <name type="scientific">Acididesulfobacillus acetoxydans</name>
    <dbReference type="NCBI Taxonomy" id="1561005"/>
    <lineage>
        <taxon>Bacteria</taxon>
        <taxon>Bacillati</taxon>
        <taxon>Bacillota</taxon>
        <taxon>Clostridia</taxon>
        <taxon>Eubacteriales</taxon>
        <taxon>Peptococcaceae</taxon>
        <taxon>Acididesulfobacillus</taxon>
    </lineage>
</organism>